<dbReference type="EMBL" id="SNXK01000012">
    <property type="protein sequence ID" value="TDP29840.1"/>
    <property type="molecule type" value="Genomic_DNA"/>
</dbReference>
<accession>A0A4R6NYK6</accession>
<dbReference type="AlphaFoldDB" id="A0A4R6NYK6"/>
<comment type="caution">
    <text evidence="1">The sequence shown here is derived from an EMBL/GenBank/DDBJ whole genome shotgun (WGS) entry which is preliminary data.</text>
</comment>
<name>A0A4R6NYK6_NOCIG</name>
<organism evidence="1 2">
    <name type="scientific">Nocardia ignorata</name>
    <dbReference type="NCBI Taxonomy" id="145285"/>
    <lineage>
        <taxon>Bacteria</taxon>
        <taxon>Bacillati</taxon>
        <taxon>Actinomycetota</taxon>
        <taxon>Actinomycetes</taxon>
        <taxon>Mycobacteriales</taxon>
        <taxon>Nocardiaceae</taxon>
        <taxon>Nocardia</taxon>
    </lineage>
</organism>
<keyword evidence="2" id="KW-1185">Reference proteome</keyword>
<sequence>MCDNFLPLMQPVRPVTRAQWELALRRAIVGTQVSDSDGDIWTKRLARADDDLTWLRTNGGWASAHDVALYAPFTFLRITNV</sequence>
<reference evidence="1 2" key="1">
    <citation type="submission" date="2019-03" db="EMBL/GenBank/DDBJ databases">
        <title>Genomic Encyclopedia of Type Strains, Phase IV (KMG-IV): sequencing the most valuable type-strain genomes for metagenomic binning, comparative biology and taxonomic classification.</title>
        <authorList>
            <person name="Goeker M."/>
        </authorList>
    </citation>
    <scope>NUCLEOTIDE SEQUENCE [LARGE SCALE GENOMIC DNA]</scope>
    <source>
        <strain evidence="1 2">DSM 44496</strain>
    </source>
</reference>
<evidence type="ECO:0000313" key="1">
    <source>
        <dbReference type="EMBL" id="TDP29840.1"/>
    </source>
</evidence>
<gene>
    <name evidence="1" type="ORF">DFR75_112109</name>
</gene>
<proteinExistence type="predicted"/>
<dbReference type="Proteomes" id="UP000295087">
    <property type="component" value="Unassembled WGS sequence"/>
</dbReference>
<evidence type="ECO:0000313" key="2">
    <source>
        <dbReference type="Proteomes" id="UP000295087"/>
    </source>
</evidence>
<protein>
    <submittedName>
        <fullName evidence="1">Uncharacterized protein</fullName>
    </submittedName>
</protein>